<dbReference type="Gene3D" id="3.40.50.720">
    <property type="entry name" value="NAD(P)-binding Rossmann-like Domain"/>
    <property type="match status" value="1"/>
</dbReference>
<dbReference type="InterPro" id="IPR013752">
    <property type="entry name" value="KPA_reductase"/>
</dbReference>
<dbReference type="OrthoDB" id="3609at2759"/>
<evidence type="ECO:0000256" key="3">
    <source>
        <dbReference type="ARBA" id="ARBA00023002"/>
    </source>
</evidence>
<evidence type="ECO:0000313" key="7">
    <source>
        <dbReference type="EMBL" id="KAF2672642.1"/>
    </source>
</evidence>
<feature type="domain" description="Ketopantoate reductase C-terminal" evidence="6">
    <location>
        <begin position="184"/>
        <end position="309"/>
    </location>
</feature>
<keyword evidence="2 4" id="KW-0521">NADP</keyword>
<dbReference type="PANTHER" id="PTHR21708">
    <property type="entry name" value="PROBABLE 2-DEHYDROPANTOATE 2-REDUCTASE"/>
    <property type="match status" value="1"/>
</dbReference>
<evidence type="ECO:0000313" key="8">
    <source>
        <dbReference type="Proteomes" id="UP000799302"/>
    </source>
</evidence>
<dbReference type="NCBIfam" id="TIGR00745">
    <property type="entry name" value="apbA_panE"/>
    <property type="match status" value="1"/>
</dbReference>
<dbReference type="Pfam" id="PF08546">
    <property type="entry name" value="ApbA_C"/>
    <property type="match status" value="1"/>
</dbReference>
<organism evidence="7 8">
    <name type="scientific">Microthyrium microscopicum</name>
    <dbReference type="NCBI Taxonomy" id="703497"/>
    <lineage>
        <taxon>Eukaryota</taxon>
        <taxon>Fungi</taxon>
        <taxon>Dikarya</taxon>
        <taxon>Ascomycota</taxon>
        <taxon>Pezizomycotina</taxon>
        <taxon>Dothideomycetes</taxon>
        <taxon>Dothideomycetes incertae sedis</taxon>
        <taxon>Microthyriales</taxon>
        <taxon>Microthyriaceae</taxon>
        <taxon>Microthyrium</taxon>
    </lineage>
</organism>
<dbReference type="SUPFAM" id="SSF48179">
    <property type="entry name" value="6-phosphogluconate dehydrogenase C-terminal domain-like"/>
    <property type="match status" value="1"/>
</dbReference>
<evidence type="ECO:0000256" key="2">
    <source>
        <dbReference type="ARBA" id="ARBA00022857"/>
    </source>
</evidence>
<name>A0A6A6UKA0_9PEZI</name>
<dbReference type="GO" id="GO:0015940">
    <property type="term" value="P:pantothenate biosynthetic process"/>
    <property type="evidence" value="ECO:0007669"/>
    <property type="project" value="InterPro"/>
</dbReference>
<protein>
    <recommendedName>
        <fullName evidence="4">2-dehydropantoate 2-reductase</fullName>
        <ecNumber evidence="4">1.1.1.169</ecNumber>
    </recommendedName>
    <alternativeName>
        <fullName evidence="4">Ketopantoate reductase</fullName>
    </alternativeName>
</protein>
<comment type="function">
    <text evidence="4">Catalyzes the NADPH-dependent reduction of ketopantoate into pantoic acid.</text>
</comment>
<dbReference type="GO" id="GO:0005737">
    <property type="term" value="C:cytoplasm"/>
    <property type="evidence" value="ECO:0007669"/>
    <property type="project" value="TreeGrafter"/>
</dbReference>
<evidence type="ECO:0000259" key="6">
    <source>
        <dbReference type="Pfam" id="PF08546"/>
    </source>
</evidence>
<dbReference type="SUPFAM" id="SSF51735">
    <property type="entry name" value="NAD(P)-binding Rossmann-fold domains"/>
    <property type="match status" value="1"/>
</dbReference>
<dbReference type="FunFam" id="1.10.1040.10:FF:000017">
    <property type="entry name" value="2-dehydropantoate 2-reductase"/>
    <property type="match status" value="1"/>
</dbReference>
<dbReference type="AlphaFoldDB" id="A0A6A6UKA0"/>
<evidence type="ECO:0000256" key="4">
    <source>
        <dbReference type="RuleBase" id="RU362068"/>
    </source>
</evidence>
<dbReference type="InterPro" id="IPR008927">
    <property type="entry name" value="6-PGluconate_DH-like_C_sf"/>
</dbReference>
<dbReference type="GO" id="GO:0008677">
    <property type="term" value="F:2-dehydropantoate 2-reductase activity"/>
    <property type="evidence" value="ECO:0007669"/>
    <property type="project" value="UniProtKB-EC"/>
</dbReference>
<dbReference type="InterPro" id="IPR036291">
    <property type="entry name" value="NAD(P)-bd_dom_sf"/>
</dbReference>
<dbReference type="EMBL" id="MU004231">
    <property type="protein sequence ID" value="KAF2672642.1"/>
    <property type="molecule type" value="Genomic_DNA"/>
</dbReference>
<accession>A0A6A6UKA0</accession>
<evidence type="ECO:0000259" key="5">
    <source>
        <dbReference type="Pfam" id="PF02558"/>
    </source>
</evidence>
<keyword evidence="3 4" id="KW-0560">Oxidoreductase</keyword>
<gene>
    <name evidence="7" type="ORF">BT63DRAFT_475262</name>
</gene>
<reference evidence="7" key="1">
    <citation type="journal article" date="2020" name="Stud. Mycol.">
        <title>101 Dothideomycetes genomes: a test case for predicting lifestyles and emergence of pathogens.</title>
        <authorList>
            <person name="Haridas S."/>
            <person name="Albert R."/>
            <person name="Binder M."/>
            <person name="Bloem J."/>
            <person name="Labutti K."/>
            <person name="Salamov A."/>
            <person name="Andreopoulos B."/>
            <person name="Baker S."/>
            <person name="Barry K."/>
            <person name="Bills G."/>
            <person name="Bluhm B."/>
            <person name="Cannon C."/>
            <person name="Castanera R."/>
            <person name="Culley D."/>
            <person name="Daum C."/>
            <person name="Ezra D."/>
            <person name="Gonzalez J."/>
            <person name="Henrissat B."/>
            <person name="Kuo A."/>
            <person name="Liang C."/>
            <person name="Lipzen A."/>
            <person name="Lutzoni F."/>
            <person name="Magnuson J."/>
            <person name="Mondo S."/>
            <person name="Nolan M."/>
            <person name="Ohm R."/>
            <person name="Pangilinan J."/>
            <person name="Park H.-J."/>
            <person name="Ramirez L."/>
            <person name="Alfaro M."/>
            <person name="Sun H."/>
            <person name="Tritt A."/>
            <person name="Yoshinaga Y."/>
            <person name="Zwiers L.-H."/>
            <person name="Turgeon B."/>
            <person name="Goodwin S."/>
            <person name="Spatafora J."/>
            <person name="Crous P."/>
            <person name="Grigoriev I."/>
        </authorList>
    </citation>
    <scope>NUCLEOTIDE SEQUENCE</scope>
    <source>
        <strain evidence="7">CBS 115976</strain>
    </source>
</reference>
<feature type="domain" description="Ketopantoate reductase N-terminal" evidence="5">
    <location>
        <begin position="6"/>
        <end position="154"/>
    </location>
</feature>
<dbReference type="Gene3D" id="1.10.1040.10">
    <property type="entry name" value="N-(1-d-carboxylethyl)-l-norvaline Dehydrogenase, domain 2"/>
    <property type="match status" value="1"/>
</dbReference>
<dbReference type="Pfam" id="PF02558">
    <property type="entry name" value="ApbA"/>
    <property type="match status" value="1"/>
</dbReference>
<dbReference type="PANTHER" id="PTHR21708:SF30">
    <property type="entry name" value="2-DEHYDROPANTOATE 2-REDUCTASE-RELATED"/>
    <property type="match status" value="1"/>
</dbReference>
<dbReference type="InterPro" id="IPR003710">
    <property type="entry name" value="ApbA"/>
</dbReference>
<sequence>MTTKVLLFGTGGVGAVYAYFLEKGGASVTAVCRSNYEAVLQNGISIDSALFGQVTAHPSVARTAAEAQKAHGPFDYIVVCAKAFPEIHTLISAAVSPKTAIVLCQNGINIEAPYAAAYPSNTIISGVVYLPVTQTRPGHIRMGPLQKLHIGPFPAPGTPSAQEQTQKFAKIFEAGGGVIHVHPDVQTQRWLKLALNFALNPMCALTRLDDANMYRSSATMPKAILDVMTELTTVARAAGYEVSLELIQEQLSRTKERQETGGKEPSMLTDVRENRALEVDAILGNAVTIARQLGLETPRMDLLYALAQGLSYSIAPDERFRPLGM</sequence>
<dbReference type="InterPro" id="IPR013332">
    <property type="entry name" value="KPR_N"/>
</dbReference>
<dbReference type="Proteomes" id="UP000799302">
    <property type="component" value="Unassembled WGS sequence"/>
</dbReference>
<keyword evidence="8" id="KW-1185">Reference proteome</keyword>
<comment type="catalytic activity">
    <reaction evidence="4">
        <text>(R)-pantoate + NADP(+) = 2-dehydropantoate + NADPH + H(+)</text>
        <dbReference type="Rhea" id="RHEA:16233"/>
        <dbReference type="ChEBI" id="CHEBI:11561"/>
        <dbReference type="ChEBI" id="CHEBI:15378"/>
        <dbReference type="ChEBI" id="CHEBI:15980"/>
        <dbReference type="ChEBI" id="CHEBI:57783"/>
        <dbReference type="ChEBI" id="CHEBI:58349"/>
        <dbReference type="EC" id="1.1.1.169"/>
    </reaction>
</comment>
<proteinExistence type="inferred from homology"/>
<comment type="similarity">
    <text evidence="1 4">Belongs to the ketopantoate reductase family.</text>
</comment>
<dbReference type="InterPro" id="IPR013328">
    <property type="entry name" value="6PGD_dom2"/>
</dbReference>
<evidence type="ECO:0000256" key="1">
    <source>
        <dbReference type="ARBA" id="ARBA00007870"/>
    </source>
</evidence>
<dbReference type="EC" id="1.1.1.169" evidence="4"/>
<dbReference type="InterPro" id="IPR051402">
    <property type="entry name" value="KPR-Related"/>
</dbReference>